<dbReference type="Pfam" id="PF02810">
    <property type="entry name" value="SEC-C"/>
    <property type="match status" value="1"/>
</dbReference>
<dbReference type="Gene3D" id="3.10.450.50">
    <property type="match status" value="1"/>
</dbReference>
<gene>
    <name evidence="1" type="ORF">MSVAZ_0252</name>
</gene>
<dbReference type="KEGG" id="mvc:MSVAZ_0252"/>
<organism evidence="1 2">
    <name type="scientific">Methanosarcina vacuolata Z-761</name>
    <dbReference type="NCBI Taxonomy" id="1434123"/>
    <lineage>
        <taxon>Archaea</taxon>
        <taxon>Methanobacteriati</taxon>
        <taxon>Methanobacteriota</taxon>
        <taxon>Stenosarchaea group</taxon>
        <taxon>Methanomicrobia</taxon>
        <taxon>Methanosarcinales</taxon>
        <taxon>Methanosarcinaceae</taxon>
        <taxon>Methanosarcina</taxon>
    </lineage>
</organism>
<dbReference type="HOGENOM" id="CLU_079276_0_0_2"/>
<dbReference type="InterPro" id="IPR004027">
    <property type="entry name" value="SEC_C_motif"/>
</dbReference>
<dbReference type="EMBL" id="CP009520">
    <property type="protein sequence ID" value="AKB42521.1"/>
    <property type="molecule type" value="Genomic_DNA"/>
</dbReference>
<evidence type="ECO:0000313" key="1">
    <source>
        <dbReference type="EMBL" id="AKB42521.1"/>
    </source>
</evidence>
<dbReference type="SUPFAM" id="SSF103642">
    <property type="entry name" value="Sec-C motif"/>
    <property type="match status" value="1"/>
</dbReference>
<name>A0A0E3LGH3_9EURY</name>
<dbReference type="STRING" id="1434123.MSVAZ_0252"/>
<proteinExistence type="predicted"/>
<protein>
    <recommendedName>
        <fullName evidence="3">Protein export cytoplasm protein SecA ATPase RNA helicase</fullName>
    </recommendedName>
</protein>
<evidence type="ECO:0000313" key="2">
    <source>
        <dbReference type="Proteomes" id="UP000033096"/>
    </source>
</evidence>
<accession>A0A0E3LGH3</accession>
<sequence>MSKKIGRNDLCPCGSGKKYKHCCLGRSKVVTGNQTPTKQTPIKQTPIIQASPKSEKSDISMLAIMRFEQKLQEKPEGLEQISKQFEEYSDLKDISFKDFILESWNFNKLKKMGTSEIIEKLKSMNVDFEIERFKEQAQNYISAIQLAEDHYYTQNFQAQGKDEDFIWLAIIELWKRIIPEKYNMEMIDDLIQDGYDDIENQNYKDGMEKWEKAWNIIVNIVPSHIKSVTDADKFIPVLTQCIFNWCQDFEMELANAALEDASFHQKRIKYCQDFRRVFPYSDKSIIKNMLKAEAESRAELGILKQ</sequence>
<keyword evidence="2" id="KW-1185">Reference proteome</keyword>
<dbReference type="AlphaFoldDB" id="A0A0E3LGH3"/>
<dbReference type="RefSeq" id="WP_084626041.1">
    <property type="nucleotide sequence ID" value="NZ_CP009520.1"/>
</dbReference>
<dbReference type="PATRIC" id="fig|1434123.4.peg.253"/>
<dbReference type="GeneID" id="24808610"/>
<reference evidence="1 2" key="1">
    <citation type="submission" date="2014-07" db="EMBL/GenBank/DDBJ databases">
        <title>Methanogenic archaea and the global carbon cycle.</title>
        <authorList>
            <person name="Henriksen J.R."/>
            <person name="Luke J."/>
            <person name="Reinhart S."/>
            <person name="Benedict M.N."/>
            <person name="Youngblut N.D."/>
            <person name="Metcalf M.E."/>
            <person name="Whitaker R.J."/>
            <person name="Metcalf W.W."/>
        </authorList>
    </citation>
    <scope>NUCLEOTIDE SEQUENCE [LARGE SCALE GENOMIC DNA]</scope>
    <source>
        <strain evidence="1 2">Z-761</strain>
    </source>
</reference>
<evidence type="ECO:0008006" key="3">
    <source>
        <dbReference type="Google" id="ProtNLM"/>
    </source>
</evidence>
<dbReference type="Proteomes" id="UP000033096">
    <property type="component" value="Chromosome"/>
</dbReference>